<keyword evidence="2" id="KW-1185">Reference proteome</keyword>
<dbReference type="eggNOG" id="ENOG5032YAX">
    <property type="taxonomic scope" value="Bacteria"/>
</dbReference>
<reference evidence="1 2" key="1">
    <citation type="journal article" date="2014" name="Genome Announc.">
        <title>Draft genome sequences of the altered schaedler flora, a defined bacterial community from gnotobiotic mice.</title>
        <authorList>
            <person name="Wannemuehler M.J."/>
            <person name="Overstreet A.M."/>
            <person name="Ward D.V."/>
            <person name="Phillips G.J."/>
        </authorList>
    </citation>
    <scope>NUCLEOTIDE SEQUENCE [LARGE SCALE GENOMIC DNA]</scope>
    <source>
        <strain evidence="1 2">ASF492</strain>
    </source>
</reference>
<dbReference type="STRING" id="1235802.C823_01504"/>
<comment type="caution">
    <text evidence="1">The sequence shown here is derived from an EMBL/GenBank/DDBJ whole genome shotgun (WGS) entry which is preliminary data.</text>
</comment>
<dbReference type="AlphaFoldDB" id="N2AY99"/>
<dbReference type="PATRIC" id="fig|1235802.3.peg.1600"/>
<proteinExistence type="predicted"/>
<accession>N2AY99</accession>
<gene>
    <name evidence="1" type="ORF">C823_01504</name>
</gene>
<dbReference type="EMBL" id="AQFT01000041">
    <property type="protein sequence ID" value="EMZ33086.1"/>
    <property type="molecule type" value="Genomic_DNA"/>
</dbReference>
<name>N2AY99_9FIRM</name>
<evidence type="ECO:0000313" key="2">
    <source>
        <dbReference type="Proteomes" id="UP000012589"/>
    </source>
</evidence>
<protein>
    <submittedName>
        <fullName evidence="1">Uncharacterized protein</fullName>
    </submittedName>
</protein>
<dbReference type="HOGENOM" id="CLU_180670_0_0_9"/>
<evidence type="ECO:0000313" key="1">
    <source>
        <dbReference type="EMBL" id="EMZ33086.1"/>
    </source>
</evidence>
<organism evidence="1 2">
    <name type="scientific">Eubacterium plexicaudatum ASF492</name>
    <dbReference type="NCBI Taxonomy" id="1235802"/>
    <lineage>
        <taxon>Bacteria</taxon>
        <taxon>Bacillati</taxon>
        <taxon>Bacillota</taxon>
        <taxon>Clostridia</taxon>
        <taxon>Eubacteriales</taxon>
        <taxon>Eubacteriaceae</taxon>
        <taxon>Eubacterium</taxon>
    </lineage>
</organism>
<sequence length="77" mass="8820">MSKAITDDPYESLGNAIILQAVNDYRAALRRIKHNPKNRMAIDEALLIEKFFRGQLYAVITNIDGEFLIDKLRKEVA</sequence>
<dbReference type="OrthoDB" id="1666833at2"/>
<dbReference type="Proteomes" id="UP000012589">
    <property type="component" value="Unassembled WGS sequence"/>
</dbReference>